<reference evidence="2 3" key="1">
    <citation type="submission" date="2023-01" db="EMBL/GenBank/DDBJ databases">
        <title>Analysis of 21 Apiospora genomes using comparative genomics revels a genus with tremendous synthesis potential of carbohydrate active enzymes and secondary metabolites.</title>
        <authorList>
            <person name="Sorensen T."/>
        </authorList>
    </citation>
    <scope>NUCLEOTIDE SEQUENCE [LARGE SCALE GENOMIC DNA]</scope>
    <source>
        <strain evidence="2 3">CBS 83171</strain>
    </source>
</reference>
<feature type="region of interest" description="Disordered" evidence="1">
    <location>
        <begin position="34"/>
        <end position="67"/>
    </location>
</feature>
<feature type="compositionally biased region" description="Basic and acidic residues" evidence="1">
    <location>
        <begin position="42"/>
        <end position="67"/>
    </location>
</feature>
<organism evidence="2 3">
    <name type="scientific">Apiospora saccharicola</name>
    <dbReference type="NCBI Taxonomy" id="335842"/>
    <lineage>
        <taxon>Eukaryota</taxon>
        <taxon>Fungi</taxon>
        <taxon>Dikarya</taxon>
        <taxon>Ascomycota</taxon>
        <taxon>Pezizomycotina</taxon>
        <taxon>Sordariomycetes</taxon>
        <taxon>Xylariomycetidae</taxon>
        <taxon>Amphisphaeriales</taxon>
        <taxon>Apiosporaceae</taxon>
        <taxon>Apiospora</taxon>
    </lineage>
</organism>
<keyword evidence="3" id="KW-1185">Reference proteome</keyword>
<evidence type="ECO:0000256" key="1">
    <source>
        <dbReference type="SAM" id="MobiDB-lite"/>
    </source>
</evidence>
<feature type="compositionally biased region" description="Polar residues" evidence="1">
    <location>
        <begin position="120"/>
        <end position="134"/>
    </location>
</feature>
<gene>
    <name evidence="2" type="ORF">PG996_014703</name>
</gene>
<accession>A0ABR1TLP9</accession>
<comment type="caution">
    <text evidence="2">The sequence shown here is derived from an EMBL/GenBank/DDBJ whole genome shotgun (WGS) entry which is preliminary data.</text>
</comment>
<dbReference type="Proteomes" id="UP001446871">
    <property type="component" value="Unassembled WGS sequence"/>
</dbReference>
<feature type="region of interest" description="Disordered" evidence="1">
    <location>
        <begin position="114"/>
        <end position="134"/>
    </location>
</feature>
<proteinExistence type="predicted"/>
<protein>
    <submittedName>
        <fullName evidence="2">Uncharacterized protein</fullName>
    </submittedName>
</protein>
<sequence>MNIGSQGGGRGCLISSSCLLDQYCRQGLIVHEGTESSLSQQLRHDPNTDPEDQAHEKGQIEDVERREGTRWHAVKQAGLQRPWSVTAMGYSDMVHPDRPGQEYLDAVQVMATERDRSCMKSPSVSPYNFTQPPE</sequence>
<name>A0ABR1TLP9_9PEZI</name>
<evidence type="ECO:0000313" key="2">
    <source>
        <dbReference type="EMBL" id="KAK8046639.1"/>
    </source>
</evidence>
<evidence type="ECO:0000313" key="3">
    <source>
        <dbReference type="Proteomes" id="UP001446871"/>
    </source>
</evidence>
<dbReference type="EMBL" id="JAQQWM010000009">
    <property type="protein sequence ID" value="KAK8046639.1"/>
    <property type="molecule type" value="Genomic_DNA"/>
</dbReference>